<name>A0ABQ2DAZ5_9DEIO</name>
<reference evidence="2" key="1">
    <citation type="journal article" date="2019" name="Int. J. Syst. Evol. Microbiol.">
        <title>The Global Catalogue of Microorganisms (GCM) 10K type strain sequencing project: providing services to taxonomists for standard genome sequencing and annotation.</title>
        <authorList>
            <consortium name="The Broad Institute Genomics Platform"/>
            <consortium name="The Broad Institute Genome Sequencing Center for Infectious Disease"/>
            <person name="Wu L."/>
            <person name="Ma J."/>
        </authorList>
    </citation>
    <scope>NUCLEOTIDE SEQUENCE [LARGE SCALE GENOMIC DNA]</scope>
    <source>
        <strain evidence="2">JCM 14370</strain>
    </source>
</reference>
<accession>A0ABQ2DAZ5</accession>
<organism evidence="1 2">
    <name type="scientific">Deinococcus roseus</name>
    <dbReference type="NCBI Taxonomy" id="392414"/>
    <lineage>
        <taxon>Bacteria</taxon>
        <taxon>Thermotogati</taxon>
        <taxon>Deinococcota</taxon>
        <taxon>Deinococci</taxon>
        <taxon>Deinococcales</taxon>
        <taxon>Deinococcaceae</taxon>
        <taxon>Deinococcus</taxon>
    </lineage>
</organism>
<gene>
    <name evidence="1" type="ORF">GCM10008938_40510</name>
</gene>
<dbReference type="Proteomes" id="UP000632222">
    <property type="component" value="Unassembled WGS sequence"/>
</dbReference>
<dbReference type="EMBL" id="BMOD01000021">
    <property type="protein sequence ID" value="GGJ50486.1"/>
    <property type="molecule type" value="Genomic_DNA"/>
</dbReference>
<keyword evidence="2" id="KW-1185">Reference proteome</keyword>
<evidence type="ECO:0000313" key="1">
    <source>
        <dbReference type="EMBL" id="GGJ50486.1"/>
    </source>
</evidence>
<dbReference type="RefSeq" id="WP_189005952.1">
    <property type="nucleotide sequence ID" value="NZ_BMOD01000021.1"/>
</dbReference>
<sequence length="226" mass="26251">MGHRANFILIDAGQPAFFTDRWSGIQIPNLTFWGEALTLQHLQSLQAVPAEMLRDSLWCEGAFLLDRDRKVLVFAFDYWSVDENPLVDLRGKTYHWDTFADVPWLTRCYLDMLRAAWPGWTIKFARSVDFCCPESFQFDLEAIPAKDLDLKEEEVFPLGRREVYLKFADLLLKDQRFDFRAVVQQVMQVHPQAQVAVDFFQVAGSGRGNLDREAIMRQVLHVVMEC</sequence>
<comment type="caution">
    <text evidence="1">The sequence shown here is derived from an EMBL/GenBank/DDBJ whole genome shotgun (WGS) entry which is preliminary data.</text>
</comment>
<evidence type="ECO:0000313" key="2">
    <source>
        <dbReference type="Proteomes" id="UP000632222"/>
    </source>
</evidence>
<proteinExistence type="predicted"/>
<protein>
    <submittedName>
        <fullName evidence="1">Uncharacterized protein</fullName>
    </submittedName>
</protein>